<dbReference type="Gene3D" id="3.40.720.10">
    <property type="entry name" value="Alkaline Phosphatase, subunit A"/>
    <property type="match status" value="2"/>
</dbReference>
<dbReference type="PANTHER" id="PTHR31956:SF1">
    <property type="entry name" value="NON-SPECIFIC PHOSPHOLIPASE C1"/>
    <property type="match status" value="1"/>
</dbReference>
<feature type="domain" description="Bacterial phospholipase C C-terminal" evidence="4">
    <location>
        <begin position="662"/>
        <end position="743"/>
    </location>
</feature>
<dbReference type="PROSITE" id="PS51318">
    <property type="entry name" value="TAT"/>
    <property type="match status" value="1"/>
</dbReference>
<keyword evidence="3" id="KW-0378">Hydrolase</keyword>
<accession>A0ABT6AWL7</accession>
<dbReference type="PANTHER" id="PTHR31956">
    <property type="entry name" value="NON-SPECIFIC PHOSPHOLIPASE C4-RELATED"/>
    <property type="match status" value="1"/>
</dbReference>
<dbReference type="InterPro" id="IPR007312">
    <property type="entry name" value="Phosphoesterase"/>
</dbReference>
<dbReference type="InterPro" id="IPR008475">
    <property type="entry name" value="PLipase_C_C"/>
</dbReference>
<sequence length="764" mass="85331">MPLKSRRQFLKFGVASAGVAATSMVLPQSIRDALAVSANRRTGTIEDVEHIVVLMQENRSFDHYFGTMSGVRGFGDPKPVPLRSGKPVWYQPVGRNADARTGYANVGYANWPRTSQWYEDNPVLQAQQKYVLPFRLDTTTTNAQHLGGTDHNWKLEQGIWKHWDAWVPLKSRMSMGYYDSRKDLPFYYQLANAFTICDANHCSIFANTEPNRQYYTSGASVYTMSGYAAGSKKRLKGQELDSNWTANMDLDQSWEGLAWKSYAERLQEKKIDWRVYQAYSNYGCNSLAYHKAFRKLDKQSDEYRRGRAYAGQKLASNEEAYDQVLADAIAEDVRNDTLPQVSWIICPDAYCEHPDASPAAGQALVDKLLRALTSNPKVWAKTVFIINYDENDGFFDHMPAYVPPVNTSMYGYQGLSTVSVDEENYNGVPIGLGPRVPMIVVSPWSKGGWVCSQVFDHTSVLRFIETRFGVQCDYISPWRRAVCGDLTSAFDFTRPNADVPEDLPNTTYYKAEADAAKSRPGPAVPAHPTRPVQELGQRRARALPYELFAHGRVDTEGKRFWIDFANTGTAGAGFLVYANGNTTYSELDKPHDQDDTVFPPMSFDALNSRNGVWQYTVEAGKTLSDSWKPQQAGAQDGSYDLSVYGPNGFLNQFRGNVAAPGPEVAACYDISNGKLLLTLVNRGKQACVMYAANGYDSDDTRTFRLAPGASHQDTWNLAATSQWFDVRVTTDAGDGFLRRFSGHVETGRHSLTDPRIGGPAVDML</sequence>
<organism evidence="5 6">
    <name type="scientific">Cupriavidus basilensis</name>
    <dbReference type="NCBI Taxonomy" id="68895"/>
    <lineage>
        <taxon>Bacteria</taxon>
        <taxon>Pseudomonadati</taxon>
        <taxon>Pseudomonadota</taxon>
        <taxon>Betaproteobacteria</taxon>
        <taxon>Burkholderiales</taxon>
        <taxon>Burkholderiaceae</taxon>
        <taxon>Cupriavidus</taxon>
    </lineage>
</organism>
<dbReference type="Pfam" id="PF04185">
    <property type="entry name" value="Phosphoesterase"/>
    <property type="match status" value="1"/>
</dbReference>
<proteinExistence type="inferred from homology"/>
<evidence type="ECO:0000313" key="5">
    <source>
        <dbReference type="EMBL" id="MDF3836874.1"/>
    </source>
</evidence>
<evidence type="ECO:0000256" key="2">
    <source>
        <dbReference type="ARBA" id="ARBA00012018"/>
    </source>
</evidence>
<dbReference type="EC" id="3.1.4.3" evidence="2"/>
<evidence type="ECO:0000313" key="6">
    <source>
        <dbReference type="Proteomes" id="UP001216674"/>
    </source>
</evidence>
<dbReference type="InterPro" id="IPR017850">
    <property type="entry name" value="Alkaline_phosphatase_core_sf"/>
</dbReference>
<comment type="caution">
    <text evidence="5">The sequence shown here is derived from an EMBL/GenBank/DDBJ whole genome shotgun (WGS) entry which is preliminary data.</text>
</comment>
<gene>
    <name evidence="5" type="ORF">P3W85_28570</name>
</gene>
<dbReference type="InterPro" id="IPR017767">
    <property type="entry name" value="PC-PLC"/>
</dbReference>
<evidence type="ECO:0000256" key="1">
    <source>
        <dbReference type="ARBA" id="ARBA00009717"/>
    </source>
</evidence>
<dbReference type="EMBL" id="JARJLM010000464">
    <property type="protein sequence ID" value="MDF3836874.1"/>
    <property type="molecule type" value="Genomic_DNA"/>
</dbReference>
<dbReference type="InterPro" id="IPR006311">
    <property type="entry name" value="TAT_signal"/>
</dbReference>
<evidence type="ECO:0000256" key="3">
    <source>
        <dbReference type="ARBA" id="ARBA00022801"/>
    </source>
</evidence>
<dbReference type="Proteomes" id="UP001216674">
    <property type="component" value="Unassembled WGS sequence"/>
</dbReference>
<reference evidence="5 6" key="1">
    <citation type="submission" date="2023-03" db="EMBL/GenBank/DDBJ databases">
        <title>Draft assemblies of triclosan tolerant bacteria isolated from returned activated sludge.</title>
        <authorList>
            <person name="Van Hamelsveld S."/>
        </authorList>
    </citation>
    <scope>NUCLEOTIDE SEQUENCE [LARGE SCALE GENOMIC DNA]</scope>
    <source>
        <strain evidence="5 6">GW210010_S58</strain>
    </source>
</reference>
<keyword evidence="6" id="KW-1185">Reference proteome</keyword>
<dbReference type="Pfam" id="PF05506">
    <property type="entry name" value="PLipase_C_C"/>
    <property type="match status" value="2"/>
</dbReference>
<comment type="similarity">
    <text evidence="1">Belongs to the bacterial phospholipase C family.</text>
</comment>
<evidence type="ECO:0000259" key="4">
    <source>
        <dbReference type="Pfam" id="PF05506"/>
    </source>
</evidence>
<feature type="domain" description="Bacterial phospholipase C C-terminal" evidence="4">
    <location>
        <begin position="540"/>
        <end position="656"/>
    </location>
</feature>
<dbReference type="RefSeq" id="WP_276267220.1">
    <property type="nucleotide sequence ID" value="NZ_JARJLM010000464.1"/>
</dbReference>
<name>A0ABT6AWL7_9BURK</name>
<protein>
    <recommendedName>
        <fullName evidence="2">phospholipase C</fullName>
        <ecNumber evidence="2">3.1.4.3</ecNumber>
    </recommendedName>
</protein>
<dbReference type="NCBIfam" id="TIGR03396">
    <property type="entry name" value="PC_PLC"/>
    <property type="match status" value="1"/>
</dbReference>